<sequence>MEPNDLMQALRVAIPTEQVIHESLRESFQKLSHSLEGFVVLNPPPQLFDDFMHPRIHPSRVGDPPAQGCDAAPNRKPKPWESVRWQPRRKY</sequence>
<proteinExistence type="predicted"/>
<dbReference type="AlphaFoldDB" id="A0A0P6XQE0"/>
<evidence type="ECO:0000256" key="1">
    <source>
        <dbReference type="SAM" id="MobiDB-lite"/>
    </source>
</evidence>
<gene>
    <name evidence="2" type="ORF">SE18_15005</name>
</gene>
<evidence type="ECO:0000313" key="2">
    <source>
        <dbReference type="EMBL" id="KPL86161.1"/>
    </source>
</evidence>
<name>A0A0P6XQE0_9CHLR</name>
<comment type="caution">
    <text evidence="2">The sequence shown here is derived from an EMBL/GenBank/DDBJ whole genome shotgun (WGS) entry which is preliminary data.</text>
</comment>
<evidence type="ECO:0000313" key="3">
    <source>
        <dbReference type="Proteomes" id="UP000050277"/>
    </source>
</evidence>
<accession>A0A0P6XQE0</accession>
<keyword evidence="3" id="KW-1185">Reference proteome</keyword>
<feature type="region of interest" description="Disordered" evidence="1">
    <location>
        <begin position="55"/>
        <end position="91"/>
    </location>
</feature>
<protein>
    <submittedName>
        <fullName evidence="2">Uncharacterized protein</fullName>
    </submittedName>
</protein>
<organism evidence="2 3">
    <name type="scientific">Herpetosiphon geysericola</name>
    <dbReference type="NCBI Taxonomy" id="70996"/>
    <lineage>
        <taxon>Bacteria</taxon>
        <taxon>Bacillati</taxon>
        <taxon>Chloroflexota</taxon>
        <taxon>Chloroflexia</taxon>
        <taxon>Herpetosiphonales</taxon>
        <taxon>Herpetosiphonaceae</taxon>
        <taxon>Herpetosiphon</taxon>
    </lineage>
</organism>
<dbReference type="Proteomes" id="UP000050277">
    <property type="component" value="Unassembled WGS sequence"/>
</dbReference>
<dbReference type="STRING" id="70996.SE18_15005"/>
<reference evidence="2 3" key="1">
    <citation type="submission" date="2015-07" db="EMBL/GenBank/DDBJ databases">
        <title>Whole genome sequence of Herpetosiphon geysericola DSM 7119.</title>
        <authorList>
            <person name="Hemp J."/>
            <person name="Ward L.M."/>
            <person name="Pace L.A."/>
            <person name="Fischer W.W."/>
        </authorList>
    </citation>
    <scope>NUCLEOTIDE SEQUENCE [LARGE SCALE GENOMIC DNA]</scope>
    <source>
        <strain evidence="2 3">DSM 7119</strain>
    </source>
</reference>
<dbReference type="EMBL" id="LGKP01000022">
    <property type="protein sequence ID" value="KPL86161.1"/>
    <property type="molecule type" value="Genomic_DNA"/>
</dbReference>